<reference evidence="1 2" key="1">
    <citation type="submission" date="2020-04" db="EMBL/GenBank/DDBJ databases">
        <title>Rhodospirillaceae bacterium KN72 isolated from deep sea.</title>
        <authorList>
            <person name="Zhang D.-C."/>
        </authorList>
    </citation>
    <scope>NUCLEOTIDE SEQUENCE [LARGE SCALE GENOMIC DNA]</scope>
    <source>
        <strain evidence="1 2">KN72</strain>
    </source>
</reference>
<evidence type="ECO:0000313" key="2">
    <source>
        <dbReference type="Proteomes" id="UP000539372"/>
    </source>
</evidence>
<proteinExistence type="predicted"/>
<name>A0A7Y0HFE5_9PROT</name>
<dbReference type="EMBL" id="JABBNT010000002">
    <property type="protein sequence ID" value="NMM43882.1"/>
    <property type="molecule type" value="Genomic_DNA"/>
</dbReference>
<organism evidence="1 2">
    <name type="scientific">Pacificispira spongiicola</name>
    <dbReference type="NCBI Taxonomy" id="2729598"/>
    <lineage>
        <taxon>Bacteria</taxon>
        <taxon>Pseudomonadati</taxon>
        <taxon>Pseudomonadota</taxon>
        <taxon>Alphaproteobacteria</taxon>
        <taxon>Rhodospirillales</taxon>
        <taxon>Rhodospirillaceae</taxon>
        <taxon>Pacificispira</taxon>
    </lineage>
</organism>
<protein>
    <submittedName>
        <fullName evidence="1">Uncharacterized protein</fullName>
    </submittedName>
</protein>
<gene>
    <name evidence="1" type="ORF">HH303_05305</name>
</gene>
<accession>A0A7Y0HFE5</accession>
<keyword evidence="2" id="KW-1185">Reference proteome</keyword>
<comment type="caution">
    <text evidence="1">The sequence shown here is derived from an EMBL/GenBank/DDBJ whole genome shotgun (WGS) entry which is preliminary data.</text>
</comment>
<dbReference type="AlphaFoldDB" id="A0A7Y0HFE5"/>
<dbReference type="RefSeq" id="WP_169624204.1">
    <property type="nucleotide sequence ID" value="NZ_JABBNT010000002.1"/>
</dbReference>
<dbReference type="Proteomes" id="UP000539372">
    <property type="component" value="Unassembled WGS sequence"/>
</dbReference>
<sequence length="50" mass="5407">MIDQHGEDACIEAAVNADRFLDKGDIEGAAVWRKIVKAIADLQAETGTIH</sequence>
<evidence type="ECO:0000313" key="1">
    <source>
        <dbReference type="EMBL" id="NMM43882.1"/>
    </source>
</evidence>